<dbReference type="PANTHER" id="PTHR43185">
    <property type="entry name" value="FERROUS IRON TRANSPORT PROTEIN B"/>
    <property type="match status" value="1"/>
</dbReference>
<keyword evidence="11 15" id="KW-0472">Membrane</keyword>
<evidence type="ECO:0000256" key="5">
    <source>
        <dbReference type="ARBA" id="ARBA00022692"/>
    </source>
</evidence>
<dbReference type="EMBL" id="DTFF01000050">
    <property type="protein sequence ID" value="HGI87981.1"/>
    <property type="molecule type" value="Genomic_DNA"/>
</dbReference>
<comment type="subcellular location">
    <subcellularLocation>
        <location evidence="1">Cell membrane</location>
        <topology evidence="1">Multi-pass membrane protein</topology>
    </subcellularLocation>
</comment>
<sequence>MSAPRTMCKYVVAVVGQPNVGKSTLFNVLTGKVERVGNFPGTTVAMNIGVRVHRGESICFVDLPGIYGLKAVSLDERIARDFIIWGDWDVVVVLVDVTTGIGGFYLLAQVLQLTKRVVIALTKWDAVQEQGVEVDIEKLKKVFEVPIVAISALKGEGIESLVDAIVALAQAPKPSYEGLHIDYAPLEPFLTTLIEAVKQKARLRNDIALRGVAVLIAMGDEDLAKRFNIDVKHFEEIARARGVVGCDLEEYIVDRINMFLEENIGDAIRLRGGLRKAIAIPRLFQNPITAFLTTFAILFSAVFIAFAINTGFPFTALFELLGQSEVASTLESYTISGLVGIAFDHLKSFVHSTLDYSNPVLASFLADGVIEGVSVVTSFIPLILITLAIMSAIEDSGLGPLMAISLHNFFARFGLSGRAVYPMFISLGCNVPGVMASRATPDVVERFGIVASASFIPCQARLVVMLFFVGYLLAGRPLLQAMTIVMLYLGGVLLYLITAKLFRRAVLRVKSPPELLLEIPGFKVPSLRVVWWNSWALTKHFIVRAGSVLVLLTAVVWILTNLSFKGFVADPSQSFAAMTGATIGNAIAPLFNLPPEASWKIGFALLAGFIAKENLIATLAVLTSAEGGGKSVELLGITLPQGLALLVFFTYYVPCMATVATIYSETKSLKLTLLVVAYVISVALVISLVTYRIALLCP</sequence>
<feature type="transmembrane region" description="Helical" evidence="15">
    <location>
        <begin position="603"/>
        <end position="623"/>
    </location>
</feature>
<dbReference type="InterPro" id="IPR050860">
    <property type="entry name" value="FeoB_GTPase"/>
</dbReference>
<evidence type="ECO:0000256" key="6">
    <source>
        <dbReference type="ARBA" id="ARBA00022741"/>
    </source>
</evidence>
<feature type="transmembrane region" description="Helical" evidence="15">
    <location>
        <begin position="373"/>
        <end position="393"/>
    </location>
</feature>
<dbReference type="InterPro" id="IPR011640">
    <property type="entry name" value="Fe2_transport_prot_B_C"/>
</dbReference>
<feature type="transmembrane region" description="Helical" evidence="15">
    <location>
        <begin position="447"/>
        <end position="472"/>
    </location>
</feature>
<proteinExistence type="predicted"/>
<evidence type="ECO:0000256" key="11">
    <source>
        <dbReference type="ARBA" id="ARBA00023136"/>
    </source>
</evidence>
<dbReference type="GO" id="GO:0015093">
    <property type="term" value="F:ferrous iron transmembrane transporter activity"/>
    <property type="evidence" value="ECO:0007669"/>
    <property type="project" value="UniProtKB-UniRule"/>
</dbReference>
<protein>
    <recommendedName>
        <fullName evidence="12">Ferrous iron transport protein B</fullName>
    </recommendedName>
</protein>
<keyword evidence="6 13" id="KW-0547">Nucleotide-binding</keyword>
<keyword evidence="3" id="KW-1003">Cell membrane</keyword>
<keyword evidence="14" id="KW-0479">Metal-binding</keyword>
<keyword evidence="9" id="KW-0406">Ion transport</keyword>
<dbReference type="NCBIfam" id="TIGR00231">
    <property type="entry name" value="small_GTP"/>
    <property type="match status" value="1"/>
</dbReference>
<name>A0A7C4BCG0_9CREN</name>
<dbReference type="InterPro" id="IPR003373">
    <property type="entry name" value="Fe2_transport_prot-B"/>
</dbReference>
<dbReference type="NCBIfam" id="TIGR00437">
    <property type="entry name" value="feoB"/>
    <property type="match status" value="1"/>
</dbReference>
<keyword evidence="2" id="KW-0813">Transport</keyword>
<evidence type="ECO:0000256" key="15">
    <source>
        <dbReference type="SAM" id="Phobius"/>
    </source>
</evidence>
<keyword evidence="7 15" id="KW-1133">Transmembrane helix</keyword>
<feature type="binding site" evidence="14">
    <location>
        <position position="27"/>
    </location>
    <ligand>
        <name>Mg(2+)</name>
        <dbReference type="ChEBI" id="CHEBI:18420"/>
        <label>2</label>
    </ligand>
</feature>
<dbReference type="Pfam" id="PF07664">
    <property type="entry name" value="FeoB_C"/>
    <property type="match status" value="1"/>
</dbReference>
<evidence type="ECO:0000256" key="9">
    <source>
        <dbReference type="ARBA" id="ARBA00023065"/>
    </source>
</evidence>
<dbReference type="InterPro" id="IPR011642">
    <property type="entry name" value="Gate_dom"/>
</dbReference>
<dbReference type="AlphaFoldDB" id="A0A7C4BCG0"/>
<evidence type="ECO:0000256" key="1">
    <source>
        <dbReference type="ARBA" id="ARBA00004651"/>
    </source>
</evidence>
<keyword evidence="10 13" id="KW-0342">GTP-binding</keyword>
<dbReference type="SUPFAM" id="SSF52540">
    <property type="entry name" value="P-loop containing nucleoside triphosphate hydrolases"/>
    <property type="match status" value="1"/>
</dbReference>
<evidence type="ECO:0000256" key="12">
    <source>
        <dbReference type="NCBIfam" id="TIGR00437"/>
    </source>
</evidence>
<keyword evidence="4" id="KW-0410">Iron transport</keyword>
<reference evidence="17" key="1">
    <citation type="journal article" date="2020" name="mSystems">
        <title>Genome- and Community-Level Interaction Insights into Carbon Utilization and Element Cycling Functions of Hydrothermarchaeota in Hydrothermal Sediment.</title>
        <authorList>
            <person name="Zhou Z."/>
            <person name="Liu Y."/>
            <person name="Xu W."/>
            <person name="Pan J."/>
            <person name="Luo Z.H."/>
            <person name="Li M."/>
        </authorList>
    </citation>
    <scope>NUCLEOTIDE SEQUENCE [LARGE SCALE GENOMIC DNA]</scope>
    <source>
        <strain evidence="17">SpSt-732</strain>
    </source>
</reference>
<keyword evidence="8" id="KW-0408">Iron</keyword>
<feature type="transmembrane region" description="Helical" evidence="15">
    <location>
        <begin position="288"/>
        <end position="308"/>
    </location>
</feature>
<keyword evidence="5 15" id="KW-0812">Transmembrane</keyword>
<dbReference type="GO" id="GO:0005525">
    <property type="term" value="F:GTP binding"/>
    <property type="evidence" value="ECO:0007669"/>
    <property type="project" value="UniProtKB-KW"/>
</dbReference>
<dbReference type="PROSITE" id="PS51711">
    <property type="entry name" value="G_FEOB"/>
    <property type="match status" value="1"/>
</dbReference>
<dbReference type="InterPro" id="IPR006073">
    <property type="entry name" value="GTP-bd"/>
</dbReference>
<accession>A0A7C4BCG0</accession>
<feature type="binding site" evidence="13">
    <location>
        <begin position="16"/>
        <end position="23"/>
    </location>
    <ligand>
        <name>GTP</name>
        <dbReference type="ChEBI" id="CHEBI:37565"/>
        <label>1</label>
    </ligand>
</feature>
<dbReference type="Gene3D" id="3.40.50.300">
    <property type="entry name" value="P-loop containing nucleotide triphosphate hydrolases"/>
    <property type="match status" value="1"/>
</dbReference>
<dbReference type="GO" id="GO:0046872">
    <property type="term" value="F:metal ion binding"/>
    <property type="evidence" value="ECO:0007669"/>
    <property type="project" value="UniProtKB-KW"/>
</dbReference>
<evidence type="ECO:0000313" key="17">
    <source>
        <dbReference type="EMBL" id="HGI87981.1"/>
    </source>
</evidence>
<organism evidence="17">
    <name type="scientific">Ignisphaera aggregans</name>
    <dbReference type="NCBI Taxonomy" id="334771"/>
    <lineage>
        <taxon>Archaea</taxon>
        <taxon>Thermoproteota</taxon>
        <taxon>Thermoprotei</taxon>
        <taxon>Desulfurococcales</taxon>
        <taxon>Desulfurococcaceae</taxon>
        <taxon>Ignisphaera</taxon>
    </lineage>
</organism>
<evidence type="ECO:0000256" key="4">
    <source>
        <dbReference type="ARBA" id="ARBA00022496"/>
    </source>
</evidence>
<evidence type="ECO:0000259" key="16">
    <source>
        <dbReference type="PROSITE" id="PS51711"/>
    </source>
</evidence>
<feature type="domain" description="FeoB-type G" evidence="16">
    <location>
        <begin position="9"/>
        <end position="171"/>
    </location>
</feature>
<evidence type="ECO:0000256" key="2">
    <source>
        <dbReference type="ARBA" id="ARBA00022448"/>
    </source>
</evidence>
<evidence type="ECO:0000256" key="14">
    <source>
        <dbReference type="PIRSR" id="PIRSR603373-2"/>
    </source>
</evidence>
<dbReference type="PRINTS" id="PR00326">
    <property type="entry name" value="GTP1OBG"/>
</dbReference>
<feature type="binding site" evidence="14">
    <location>
        <position position="30"/>
    </location>
    <ligand>
        <name>Mg(2+)</name>
        <dbReference type="ChEBI" id="CHEBI:18420"/>
        <label>2</label>
    </ligand>
</feature>
<dbReference type="InterPro" id="IPR030389">
    <property type="entry name" value="G_FEOB_dom"/>
</dbReference>
<dbReference type="PANTHER" id="PTHR43185:SF1">
    <property type="entry name" value="FE(2+) TRANSPORTER FEOB"/>
    <property type="match status" value="1"/>
</dbReference>
<comment type="caution">
    <text evidence="17">The sequence shown here is derived from an EMBL/GenBank/DDBJ whole genome shotgun (WGS) entry which is preliminary data.</text>
</comment>
<feature type="transmembrane region" description="Helical" evidence="15">
    <location>
        <begin position="541"/>
        <end position="560"/>
    </location>
</feature>
<feature type="transmembrane region" description="Helical" evidence="15">
    <location>
        <begin position="572"/>
        <end position="591"/>
    </location>
</feature>
<evidence type="ECO:0000256" key="10">
    <source>
        <dbReference type="ARBA" id="ARBA00023134"/>
    </source>
</evidence>
<dbReference type="InterPro" id="IPR027417">
    <property type="entry name" value="P-loop_NTPase"/>
</dbReference>
<feature type="transmembrane region" description="Helical" evidence="15">
    <location>
        <begin position="478"/>
        <end position="498"/>
    </location>
</feature>
<feature type="binding site" evidence="13">
    <location>
        <begin position="62"/>
        <end position="65"/>
    </location>
    <ligand>
        <name>GTP</name>
        <dbReference type="ChEBI" id="CHEBI:37565"/>
        <label>1</label>
    </ligand>
</feature>
<feature type="transmembrane region" description="Helical" evidence="15">
    <location>
        <begin position="643"/>
        <end position="664"/>
    </location>
</feature>
<dbReference type="GO" id="GO:0005886">
    <property type="term" value="C:plasma membrane"/>
    <property type="evidence" value="ECO:0007669"/>
    <property type="project" value="UniProtKB-SubCell"/>
</dbReference>
<feature type="transmembrane region" description="Helical" evidence="15">
    <location>
        <begin position="671"/>
        <end position="694"/>
    </location>
</feature>
<feature type="binding site" evidence="14">
    <location>
        <position position="31"/>
    </location>
    <ligand>
        <name>Mg(2+)</name>
        <dbReference type="ChEBI" id="CHEBI:18420"/>
        <label>2</label>
    </ligand>
</feature>
<feature type="transmembrane region" description="Helical" evidence="15">
    <location>
        <begin position="413"/>
        <end position="435"/>
    </location>
</feature>
<evidence type="ECO:0000256" key="8">
    <source>
        <dbReference type="ARBA" id="ARBA00023004"/>
    </source>
</evidence>
<gene>
    <name evidence="17" type="primary">feoB</name>
    <name evidence="17" type="ORF">ENV14_06305</name>
</gene>
<keyword evidence="14" id="KW-0460">Magnesium</keyword>
<evidence type="ECO:0000256" key="7">
    <source>
        <dbReference type="ARBA" id="ARBA00022989"/>
    </source>
</evidence>
<dbReference type="Pfam" id="PF07670">
    <property type="entry name" value="Gate"/>
    <property type="match status" value="2"/>
</dbReference>
<evidence type="ECO:0000256" key="13">
    <source>
        <dbReference type="PIRSR" id="PIRSR603373-1"/>
    </source>
</evidence>
<dbReference type="InterPro" id="IPR005225">
    <property type="entry name" value="Small_GTP-bd"/>
</dbReference>
<evidence type="ECO:0000256" key="3">
    <source>
        <dbReference type="ARBA" id="ARBA00022475"/>
    </source>
</evidence>
<dbReference type="Pfam" id="PF02421">
    <property type="entry name" value="FeoB_N"/>
    <property type="match status" value="1"/>
</dbReference>